<dbReference type="GO" id="GO:0051903">
    <property type="term" value="F:S-(hydroxymethyl)glutathione dehydrogenase [NAD(P)+] activity"/>
    <property type="evidence" value="ECO:0007669"/>
    <property type="project" value="TreeGrafter"/>
</dbReference>
<accession>A0A558AH36</accession>
<dbReference type="InterPro" id="IPR020843">
    <property type="entry name" value="ER"/>
</dbReference>
<evidence type="ECO:0000313" key="9">
    <source>
        <dbReference type="Proteomes" id="UP000320011"/>
    </source>
</evidence>
<dbReference type="PANTHER" id="PTHR43880">
    <property type="entry name" value="ALCOHOL DEHYDROGENASE"/>
    <property type="match status" value="1"/>
</dbReference>
<evidence type="ECO:0000256" key="6">
    <source>
        <dbReference type="RuleBase" id="RU361277"/>
    </source>
</evidence>
<comment type="similarity">
    <text evidence="1 6">Belongs to the zinc-containing alcohol dehydrogenase family.</text>
</comment>
<protein>
    <submittedName>
        <fullName evidence="8">NDMA-dependent alcohol dehydrogenase</fullName>
        <ecNumber evidence="8">1.1.99.36</ecNumber>
    </submittedName>
</protein>
<dbReference type="GO" id="GO:0046294">
    <property type="term" value="P:formaldehyde catabolic process"/>
    <property type="evidence" value="ECO:0007669"/>
    <property type="project" value="TreeGrafter"/>
</dbReference>
<dbReference type="Pfam" id="PF00107">
    <property type="entry name" value="ADH_zinc_N"/>
    <property type="match status" value="1"/>
</dbReference>
<reference evidence="8 9" key="1">
    <citation type="submission" date="2019-07" db="EMBL/GenBank/DDBJ databases">
        <authorList>
            <person name="Duangmal K."/>
            <person name="Teo W.F.A."/>
        </authorList>
    </citation>
    <scope>NUCLEOTIDE SEQUENCE [LARGE SCALE GENOMIC DNA]</scope>
    <source>
        <strain evidence="8 9">TBRC 6029</strain>
    </source>
</reference>
<dbReference type="GO" id="GO:0005829">
    <property type="term" value="C:cytosol"/>
    <property type="evidence" value="ECO:0007669"/>
    <property type="project" value="TreeGrafter"/>
</dbReference>
<reference evidence="8 9" key="2">
    <citation type="submission" date="2019-08" db="EMBL/GenBank/DDBJ databases">
        <title>Amycolatopsis acidicola sp. nov., isolated from peat swamp forest soil.</title>
        <authorList>
            <person name="Srisuk N."/>
        </authorList>
    </citation>
    <scope>NUCLEOTIDE SEQUENCE [LARGE SCALE GENOMIC DNA]</scope>
    <source>
        <strain evidence="8 9">TBRC 6029</strain>
    </source>
</reference>
<evidence type="ECO:0000256" key="4">
    <source>
        <dbReference type="ARBA" id="ARBA00023002"/>
    </source>
</evidence>
<dbReference type="NCBIfam" id="TIGR03989">
    <property type="entry name" value="Rxyl_3153"/>
    <property type="match status" value="1"/>
</dbReference>
<comment type="caution">
    <text evidence="8">The sequence shown here is derived from an EMBL/GenBank/DDBJ whole genome shotgun (WGS) entry which is preliminary data.</text>
</comment>
<dbReference type="InterPro" id="IPR023921">
    <property type="entry name" value="ADH_Zn_actinomycetes"/>
</dbReference>
<evidence type="ECO:0000313" key="8">
    <source>
        <dbReference type="EMBL" id="TVT23546.1"/>
    </source>
</evidence>
<dbReference type="RefSeq" id="WP_144592758.1">
    <property type="nucleotide sequence ID" value="NZ_VJWX01000555.1"/>
</dbReference>
<dbReference type="GO" id="GO:0008270">
    <property type="term" value="F:zinc ion binding"/>
    <property type="evidence" value="ECO:0007669"/>
    <property type="project" value="InterPro"/>
</dbReference>
<keyword evidence="9" id="KW-1185">Reference proteome</keyword>
<proteinExistence type="inferred from homology"/>
<dbReference type="SMART" id="SM00829">
    <property type="entry name" value="PKS_ER"/>
    <property type="match status" value="1"/>
</dbReference>
<dbReference type="AlphaFoldDB" id="A0A558AH36"/>
<keyword evidence="3 6" id="KW-0862">Zinc</keyword>
<dbReference type="Gene3D" id="3.40.50.720">
    <property type="entry name" value="NAD(P)-binding Rossmann-like Domain"/>
    <property type="match status" value="1"/>
</dbReference>
<evidence type="ECO:0000259" key="7">
    <source>
        <dbReference type="SMART" id="SM00829"/>
    </source>
</evidence>
<dbReference type="InterPro" id="IPR013149">
    <property type="entry name" value="ADH-like_C"/>
</dbReference>
<evidence type="ECO:0000256" key="1">
    <source>
        <dbReference type="ARBA" id="ARBA00008072"/>
    </source>
</evidence>
<gene>
    <name evidence="8" type="ORF">FNH05_32980</name>
</gene>
<evidence type="ECO:0000256" key="5">
    <source>
        <dbReference type="ARBA" id="ARBA00023027"/>
    </source>
</evidence>
<dbReference type="EC" id="1.1.99.36" evidence="8"/>
<dbReference type="SUPFAM" id="SSF51735">
    <property type="entry name" value="NAD(P)-binding Rossmann-fold domains"/>
    <property type="match status" value="1"/>
</dbReference>
<comment type="cofactor">
    <cofactor evidence="6">
        <name>Zn(2+)</name>
        <dbReference type="ChEBI" id="CHEBI:29105"/>
    </cofactor>
</comment>
<dbReference type="Proteomes" id="UP000320011">
    <property type="component" value="Unassembled WGS sequence"/>
</dbReference>
<dbReference type="OrthoDB" id="3265141at2"/>
<dbReference type="SUPFAM" id="SSF50129">
    <property type="entry name" value="GroES-like"/>
    <property type="match status" value="2"/>
</dbReference>
<dbReference type="InterPro" id="IPR013154">
    <property type="entry name" value="ADH-like_N"/>
</dbReference>
<dbReference type="PROSITE" id="PS00059">
    <property type="entry name" value="ADH_ZINC"/>
    <property type="match status" value="1"/>
</dbReference>
<keyword evidence="2 6" id="KW-0479">Metal-binding</keyword>
<dbReference type="Pfam" id="PF08240">
    <property type="entry name" value="ADH_N"/>
    <property type="match status" value="1"/>
</dbReference>
<sequence>MKTKAAVVYEAGKPIEVVELDLDGPREGEVLIRYTHAGLCHSDVHIAHGDLEARLPMVLGHEGAGIVEEVGPGVTRVKPGDHVVCSFIPNCGVCRWCATGQQAICDMGATILEGYLPGGRFPFTGPGPVKEYGAMCMLGTFSQYSTIHQNSVVKVDDDLPLDKAVLVGCGVPTGWGSAVNAADVRPGETVIVSGVGGIGINAVQGARYAGAKNVIALDPLENKREKAMELGATHAVATAEEAAALAQSFTNGNGADKTIVTAGIVTEEIVTGAFNATGKGGTIVLTGLNKLAVNNVQLPGSILTLFKKTVKGSLFGDCNPTTDIPKILGLYQSGDLKLDEIITRTYTLDEINQGYDDLLEGRNVRGVLVHDAV</sequence>
<dbReference type="InterPro" id="IPR036291">
    <property type="entry name" value="NAD(P)-bd_dom_sf"/>
</dbReference>
<dbReference type="Gene3D" id="3.90.180.10">
    <property type="entry name" value="Medium-chain alcohol dehydrogenases, catalytic domain"/>
    <property type="match status" value="1"/>
</dbReference>
<dbReference type="CDD" id="cd08279">
    <property type="entry name" value="Zn_ADH_class_III"/>
    <property type="match status" value="1"/>
</dbReference>
<evidence type="ECO:0000256" key="3">
    <source>
        <dbReference type="ARBA" id="ARBA00022833"/>
    </source>
</evidence>
<feature type="domain" description="Enoyl reductase (ER)" evidence="7">
    <location>
        <begin position="12"/>
        <end position="368"/>
    </location>
</feature>
<name>A0A558AH36_9PSEU</name>
<dbReference type="InterPro" id="IPR011032">
    <property type="entry name" value="GroES-like_sf"/>
</dbReference>
<dbReference type="InterPro" id="IPR002328">
    <property type="entry name" value="ADH_Zn_CS"/>
</dbReference>
<organism evidence="8 9">
    <name type="scientific">Amycolatopsis rhizosphaerae</name>
    <dbReference type="NCBI Taxonomy" id="2053003"/>
    <lineage>
        <taxon>Bacteria</taxon>
        <taxon>Bacillati</taxon>
        <taxon>Actinomycetota</taxon>
        <taxon>Actinomycetes</taxon>
        <taxon>Pseudonocardiales</taxon>
        <taxon>Pseudonocardiaceae</taxon>
        <taxon>Amycolatopsis</taxon>
    </lineage>
</organism>
<dbReference type="EMBL" id="VJWX01000555">
    <property type="protein sequence ID" value="TVT23546.1"/>
    <property type="molecule type" value="Genomic_DNA"/>
</dbReference>
<keyword evidence="4 8" id="KW-0560">Oxidoreductase</keyword>
<keyword evidence="5" id="KW-0520">NAD</keyword>
<evidence type="ECO:0000256" key="2">
    <source>
        <dbReference type="ARBA" id="ARBA00022723"/>
    </source>
</evidence>
<dbReference type="PANTHER" id="PTHR43880:SF12">
    <property type="entry name" value="ALCOHOL DEHYDROGENASE CLASS-3"/>
    <property type="match status" value="1"/>
</dbReference>